<protein>
    <submittedName>
        <fullName evidence="4">Phosphopantetheine-binding protein</fullName>
    </submittedName>
</protein>
<comment type="caution">
    <text evidence="4">The sequence shown here is derived from an EMBL/GenBank/DDBJ whole genome shotgun (WGS) entry which is preliminary data.</text>
</comment>
<gene>
    <name evidence="4" type="ORF">ACFQ1S_22660</name>
</gene>
<proteinExistence type="predicted"/>
<evidence type="ECO:0000313" key="4">
    <source>
        <dbReference type="EMBL" id="MFD1048140.1"/>
    </source>
</evidence>
<dbReference type="InterPro" id="IPR036736">
    <property type="entry name" value="ACP-like_sf"/>
</dbReference>
<dbReference type="Proteomes" id="UP001597045">
    <property type="component" value="Unassembled WGS sequence"/>
</dbReference>
<dbReference type="InterPro" id="IPR009081">
    <property type="entry name" value="PP-bd_ACP"/>
</dbReference>
<name>A0ABW3MEP5_9PSEU</name>
<dbReference type="PANTHER" id="PTHR44845">
    <property type="entry name" value="CARRIER DOMAIN-CONTAINING PROTEIN"/>
    <property type="match status" value="1"/>
</dbReference>
<evidence type="ECO:0000256" key="1">
    <source>
        <dbReference type="ARBA" id="ARBA00022450"/>
    </source>
</evidence>
<dbReference type="EMBL" id="JBHTIS010001424">
    <property type="protein sequence ID" value="MFD1048140.1"/>
    <property type="molecule type" value="Genomic_DNA"/>
</dbReference>
<evidence type="ECO:0000313" key="5">
    <source>
        <dbReference type="Proteomes" id="UP001597045"/>
    </source>
</evidence>
<sequence length="122" mass="13477">RAPSVEHLTALVASVWQEHLDVPEVTADDDFFVLGGHSMLVARVLYRLRDLLNADLPLRALFDHTTVRGFAEEIERDRVEIARAGGINPKVRTCGGGLLAEPTTVVVLQRADPAAGRTRKRR</sequence>
<dbReference type="SUPFAM" id="SSF47336">
    <property type="entry name" value="ACP-like"/>
    <property type="match status" value="1"/>
</dbReference>
<feature type="non-terminal residue" evidence="4">
    <location>
        <position position="1"/>
    </location>
</feature>
<organism evidence="4 5">
    <name type="scientific">Kibdelosporangium lantanae</name>
    <dbReference type="NCBI Taxonomy" id="1497396"/>
    <lineage>
        <taxon>Bacteria</taxon>
        <taxon>Bacillati</taxon>
        <taxon>Actinomycetota</taxon>
        <taxon>Actinomycetes</taxon>
        <taxon>Pseudonocardiales</taxon>
        <taxon>Pseudonocardiaceae</taxon>
        <taxon>Kibdelosporangium</taxon>
    </lineage>
</organism>
<dbReference type="InterPro" id="IPR020806">
    <property type="entry name" value="PKS_PP-bd"/>
</dbReference>
<keyword evidence="2" id="KW-0597">Phosphoprotein</keyword>
<dbReference type="Gene3D" id="1.10.1200.10">
    <property type="entry name" value="ACP-like"/>
    <property type="match status" value="1"/>
</dbReference>
<feature type="domain" description="Carrier" evidence="3">
    <location>
        <begin position="3"/>
        <end position="78"/>
    </location>
</feature>
<keyword evidence="5" id="KW-1185">Reference proteome</keyword>
<dbReference type="Pfam" id="PF00550">
    <property type="entry name" value="PP-binding"/>
    <property type="match status" value="1"/>
</dbReference>
<dbReference type="PROSITE" id="PS50075">
    <property type="entry name" value="CARRIER"/>
    <property type="match status" value="1"/>
</dbReference>
<keyword evidence="1" id="KW-0596">Phosphopantetheine</keyword>
<dbReference type="PANTHER" id="PTHR44845:SF6">
    <property type="entry name" value="BETA-ALANINE-ACTIVATING ENZYME"/>
    <property type="match status" value="1"/>
</dbReference>
<reference evidence="5" key="1">
    <citation type="journal article" date="2019" name="Int. J. Syst. Evol. Microbiol.">
        <title>The Global Catalogue of Microorganisms (GCM) 10K type strain sequencing project: providing services to taxonomists for standard genome sequencing and annotation.</title>
        <authorList>
            <consortium name="The Broad Institute Genomics Platform"/>
            <consortium name="The Broad Institute Genome Sequencing Center for Infectious Disease"/>
            <person name="Wu L."/>
            <person name="Ma J."/>
        </authorList>
    </citation>
    <scope>NUCLEOTIDE SEQUENCE [LARGE SCALE GENOMIC DNA]</scope>
    <source>
        <strain evidence="5">JCM 31486</strain>
    </source>
</reference>
<evidence type="ECO:0000259" key="3">
    <source>
        <dbReference type="PROSITE" id="PS50075"/>
    </source>
</evidence>
<accession>A0ABW3MEP5</accession>
<dbReference type="SMART" id="SM00823">
    <property type="entry name" value="PKS_PP"/>
    <property type="match status" value="1"/>
</dbReference>
<evidence type="ECO:0000256" key="2">
    <source>
        <dbReference type="ARBA" id="ARBA00022553"/>
    </source>
</evidence>